<dbReference type="Proteomes" id="UP000520814">
    <property type="component" value="Unassembled WGS sequence"/>
</dbReference>
<keyword evidence="7" id="KW-1185">Reference proteome</keyword>
<sequence>MITLEDIARQAGVSHSTVSRALADSPLVNPETKKRIQLLASAAGYQVNQVARNLKVKSTRTIGLIVPEVSNPYYPTLVQLVADHARQAGYNLQLQLSGTQQENEALCVASLREQRADGILLVTAEQGLVAREQVTALRAAGVPVVLMGWVEGADGFDLVTGDDALGGYALARHLLALGHQRIAVLGKPPHRGRYDRLHGFQQALDEAGVALPDALHLPLTDAADVEDRVAQLLALPKRPTAIFAYQDSLAALVMGQLTRAGLALPQQMTVVGYDNLDLATYVFPPLTTVGEHIGPLADAFVRLLIGRIQKTAPDSPQHVIVVPRLVVRSSCGPPYNQTQGEN</sequence>
<evidence type="ECO:0000256" key="1">
    <source>
        <dbReference type="ARBA" id="ARBA00022491"/>
    </source>
</evidence>
<protein>
    <submittedName>
        <fullName evidence="6">LacI family transcriptional regulator</fullName>
    </submittedName>
</protein>
<evidence type="ECO:0000313" key="6">
    <source>
        <dbReference type="EMBL" id="MBB6052483.1"/>
    </source>
</evidence>
<dbReference type="SUPFAM" id="SSF47413">
    <property type="entry name" value="lambda repressor-like DNA-binding domains"/>
    <property type="match status" value="1"/>
</dbReference>
<dbReference type="Pfam" id="PF13377">
    <property type="entry name" value="Peripla_BP_3"/>
    <property type="match status" value="1"/>
</dbReference>
<name>A0A7W9SUW3_ARMRO</name>
<keyword evidence="2" id="KW-0805">Transcription regulation</keyword>
<dbReference type="CDD" id="cd06267">
    <property type="entry name" value="PBP1_LacI_sugar_binding-like"/>
    <property type="match status" value="1"/>
</dbReference>
<organism evidence="6 7">
    <name type="scientific">Armatimonas rosea</name>
    <dbReference type="NCBI Taxonomy" id="685828"/>
    <lineage>
        <taxon>Bacteria</taxon>
        <taxon>Bacillati</taxon>
        <taxon>Armatimonadota</taxon>
        <taxon>Armatimonadia</taxon>
        <taxon>Armatimonadales</taxon>
        <taxon>Armatimonadaceae</taxon>
        <taxon>Armatimonas</taxon>
    </lineage>
</organism>
<gene>
    <name evidence="6" type="ORF">HNQ39_004304</name>
</gene>
<dbReference type="InterPro" id="IPR046335">
    <property type="entry name" value="LacI/GalR-like_sensor"/>
</dbReference>
<accession>A0A7W9SUW3</accession>
<dbReference type="PANTHER" id="PTHR30146:SF148">
    <property type="entry name" value="HTH-TYPE TRANSCRIPTIONAL REPRESSOR PURR-RELATED"/>
    <property type="match status" value="1"/>
</dbReference>
<proteinExistence type="predicted"/>
<evidence type="ECO:0000256" key="4">
    <source>
        <dbReference type="ARBA" id="ARBA00023163"/>
    </source>
</evidence>
<dbReference type="PROSITE" id="PS00356">
    <property type="entry name" value="HTH_LACI_1"/>
    <property type="match status" value="1"/>
</dbReference>
<dbReference type="PANTHER" id="PTHR30146">
    <property type="entry name" value="LACI-RELATED TRANSCRIPTIONAL REPRESSOR"/>
    <property type="match status" value="1"/>
</dbReference>
<dbReference type="GO" id="GO:0003700">
    <property type="term" value="F:DNA-binding transcription factor activity"/>
    <property type="evidence" value="ECO:0007669"/>
    <property type="project" value="TreeGrafter"/>
</dbReference>
<evidence type="ECO:0000256" key="3">
    <source>
        <dbReference type="ARBA" id="ARBA00023125"/>
    </source>
</evidence>
<dbReference type="InterPro" id="IPR000843">
    <property type="entry name" value="HTH_LacI"/>
</dbReference>
<evidence type="ECO:0000256" key="2">
    <source>
        <dbReference type="ARBA" id="ARBA00023015"/>
    </source>
</evidence>
<dbReference type="PROSITE" id="PS50932">
    <property type="entry name" value="HTH_LACI_2"/>
    <property type="match status" value="1"/>
</dbReference>
<dbReference type="SUPFAM" id="SSF53822">
    <property type="entry name" value="Periplasmic binding protein-like I"/>
    <property type="match status" value="1"/>
</dbReference>
<dbReference type="InterPro" id="IPR010982">
    <property type="entry name" value="Lambda_DNA-bd_dom_sf"/>
</dbReference>
<dbReference type="AlphaFoldDB" id="A0A7W9SUW3"/>
<keyword evidence="4" id="KW-0804">Transcription</keyword>
<dbReference type="GO" id="GO:0000976">
    <property type="term" value="F:transcription cis-regulatory region binding"/>
    <property type="evidence" value="ECO:0007669"/>
    <property type="project" value="TreeGrafter"/>
</dbReference>
<dbReference type="Gene3D" id="3.40.50.2300">
    <property type="match status" value="2"/>
</dbReference>
<dbReference type="Gene3D" id="1.10.260.40">
    <property type="entry name" value="lambda repressor-like DNA-binding domains"/>
    <property type="match status" value="1"/>
</dbReference>
<dbReference type="InterPro" id="IPR028082">
    <property type="entry name" value="Peripla_BP_I"/>
</dbReference>
<keyword evidence="1" id="KW-0678">Repressor</keyword>
<keyword evidence="3" id="KW-0238">DNA-binding</keyword>
<dbReference type="SMART" id="SM00354">
    <property type="entry name" value="HTH_LACI"/>
    <property type="match status" value="1"/>
</dbReference>
<evidence type="ECO:0000259" key="5">
    <source>
        <dbReference type="PROSITE" id="PS50932"/>
    </source>
</evidence>
<comment type="caution">
    <text evidence="6">The sequence shown here is derived from an EMBL/GenBank/DDBJ whole genome shotgun (WGS) entry which is preliminary data.</text>
</comment>
<dbReference type="CDD" id="cd01392">
    <property type="entry name" value="HTH_LacI"/>
    <property type="match status" value="1"/>
</dbReference>
<feature type="domain" description="HTH lacI-type" evidence="5">
    <location>
        <begin position="2"/>
        <end position="56"/>
    </location>
</feature>
<evidence type="ECO:0000313" key="7">
    <source>
        <dbReference type="Proteomes" id="UP000520814"/>
    </source>
</evidence>
<reference evidence="6 7" key="1">
    <citation type="submission" date="2020-08" db="EMBL/GenBank/DDBJ databases">
        <title>Genomic Encyclopedia of Type Strains, Phase IV (KMG-IV): sequencing the most valuable type-strain genomes for metagenomic binning, comparative biology and taxonomic classification.</title>
        <authorList>
            <person name="Goeker M."/>
        </authorList>
    </citation>
    <scope>NUCLEOTIDE SEQUENCE [LARGE SCALE GENOMIC DNA]</scope>
    <source>
        <strain evidence="6 7">DSM 23562</strain>
    </source>
</reference>
<dbReference type="EMBL" id="JACHGW010000004">
    <property type="protein sequence ID" value="MBB6052483.1"/>
    <property type="molecule type" value="Genomic_DNA"/>
</dbReference>
<dbReference type="Pfam" id="PF00356">
    <property type="entry name" value="LacI"/>
    <property type="match status" value="1"/>
</dbReference>